<protein>
    <recommendedName>
        <fullName evidence="1">Condensin complex subunit 1 C-terminal domain-containing protein</fullName>
    </recommendedName>
</protein>
<gene>
    <name evidence="2" type="ORF">Eint_090860</name>
</gene>
<evidence type="ECO:0000313" key="3">
    <source>
        <dbReference type="Proteomes" id="UP000002313"/>
    </source>
</evidence>
<keyword evidence="3" id="KW-1185">Reference proteome</keyword>
<reference evidence="2 3" key="2">
    <citation type="journal article" date="2012" name="Proc. Natl. Acad. Sci. U.S.A.">
        <title>Gain and loss of multiple functionally related, horizontally transferred genes in the reduced genomes of two microsporidian parasites.</title>
        <authorList>
            <person name="Pombert J.-F."/>
            <person name="Selman M."/>
            <person name="Burki F."/>
            <person name="Bardell F.T."/>
            <person name="Farinelli L."/>
            <person name="Solter L.F."/>
            <person name="Whitman D.W."/>
            <person name="Weiss L.M."/>
            <person name="Corradi N."/>
            <person name="Keeling P.J."/>
        </authorList>
    </citation>
    <scope>NUCLEOTIDE SEQUENCE [LARGE SCALE GENOMIC DNA]</scope>
    <source>
        <strain evidence="2 3">ATCC 50506</strain>
    </source>
</reference>
<proteinExistence type="predicted"/>
<dbReference type="Gene3D" id="1.25.10.10">
    <property type="entry name" value="Leucine-rich Repeat Variant"/>
    <property type="match status" value="2"/>
</dbReference>
<dbReference type="EMBL" id="CP001950">
    <property type="protein sequence ID" value="ADM12215.1"/>
    <property type="molecule type" value="Genomic_DNA"/>
</dbReference>
<dbReference type="InterPro" id="IPR032682">
    <property type="entry name" value="Cnd1_C"/>
</dbReference>
<evidence type="ECO:0000259" key="1">
    <source>
        <dbReference type="Pfam" id="PF12717"/>
    </source>
</evidence>
<dbReference type="GeneID" id="9698406"/>
<reference evidence="2 3" key="1">
    <citation type="journal article" date="2010" name="Nat. Commun.">
        <title>The complete sequence of the smallest known nuclear genome from the microsporidian Encephalitozoon intestinalis.</title>
        <authorList>
            <person name="Corradi N."/>
            <person name="Pombert J.-F."/>
            <person name="Farinelli L."/>
            <person name="Didier E.S."/>
            <person name="Keeling P.J."/>
        </authorList>
    </citation>
    <scope>NUCLEOTIDE SEQUENCE [LARGE SCALE GENOMIC DNA]</scope>
    <source>
        <strain evidence="2 3">ATCC 50506</strain>
    </source>
</reference>
<evidence type="ECO:0000313" key="2">
    <source>
        <dbReference type="EMBL" id="ADM12215.1"/>
    </source>
</evidence>
<dbReference type="InterPro" id="IPR011989">
    <property type="entry name" value="ARM-like"/>
</dbReference>
<dbReference type="OrthoDB" id="2189986at2759"/>
<sequence>MLPGLQIFDLHEPSKCKILNTIGKDFEDCSPKPISKYHSSECTSECNDHHLIVYLENALCRGTQVEYEDISRMLLHRNSKVRRISLMLHYRNFPDIIPPSFQDDPDHSVRAVYLSQRWNLRISSLIKQAEDENPDVRIAALHQLMRFSEDEKYKIKILRSVCHRIHDRELTIRVFVSRAIGEFKDLSDEVVEKLLSKQVTSLDDQKLCGALIYGVEDEYSDVRRNTISSVYSLVTPGIVSRAFDFIVDSLNDEDGDLRELSTLCLKKMSIKYTLVIDREIVRQICESLKERRSKVKANILSLLANLKYEDVEIFDILVSHMDVNVRSRDVFRCIRKIVSRNRKLFFANMDRFYKHTSIAQVESSLEDTFYIARLVVLRELKKANPGIRMSEVIENHFLFLEIMECSEPDGCGGGYVFFRDILHQFLEELDGGEQREKNYRRLFRRMKKENDHRYWFIYYIYKGMAELLRKGKSNILQRIPFLFANTGFDPSMANNTKNIAEYIRSLDFGSIRFLKYDVDVPSRVKVCGRMPVRFSASLLFEKDHQDVHLKVWSSDKTPIYFKARKTIEVCILEDVSSIYCSVVKLHSGQDIPLSHTKAISIERKKPRKDLIPGIDLY</sequence>
<dbReference type="InterPro" id="IPR016024">
    <property type="entry name" value="ARM-type_fold"/>
</dbReference>
<dbReference type="KEGG" id="ein:Eint_090860"/>
<dbReference type="SUPFAM" id="SSF48371">
    <property type="entry name" value="ARM repeat"/>
    <property type="match status" value="1"/>
</dbReference>
<dbReference type="VEuPathDB" id="MicrosporidiaDB:Eint_090860"/>
<name>E0S8U9_ENCIT</name>
<dbReference type="RefSeq" id="XP_003073575.1">
    <property type="nucleotide sequence ID" value="XM_003073529.1"/>
</dbReference>
<dbReference type="Pfam" id="PF12717">
    <property type="entry name" value="Cnd1"/>
    <property type="match status" value="1"/>
</dbReference>
<dbReference type="AlphaFoldDB" id="E0S8U9"/>
<dbReference type="PANTHER" id="PTHR20938">
    <property type="entry name" value="INTEGRATOR COMPLEX SUBUNIT 4"/>
    <property type="match status" value="1"/>
</dbReference>
<dbReference type="Proteomes" id="UP000002313">
    <property type="component" value="Chromosome IX"/>
</dbReference>
<dbReference type="PANTHER" id="PTHR20938:SF0">
    <property type="entry name" value="INTEGRATOR COMPLEX SUBUNIT 4"/>
    <property type="match status" value="1"/>
</dbReference>
<feature type="domain" description="Condensin complex subunit 1 C-terminal" evidence="1">
    <location>
        <begin position="222"/>
        <end position="318"/>
    </location>
</feature>
<organism evidence="2 3">
    <name type="scientific">Encephalitozoon intestinalis (strain ATCC 50506)</name>
    <name type="common">Microsporidian parasite</name>
    <name type="synonym">Septata intestinalis</name>
    <dbReference type="NCBI Taxonomy" id="876142"/>
    <lineage>
        <taxon>Eukaryota</taxon>
        <taxon>Fungi</taxon>
        <taxon>Fungi incertae sedis</taxon>
        <taxon>Microsporidia</taxon>
        <taxon>Unikaryonidae</taxon>
        <taxon>Encephalitozoon</taxon>
    </lineage>
</organism>
<accession>E0S8U9</accession>
<dbReference type="HOGENOM" id="CLU_442128_0_0_1"/>